<comment type="subcellular location">
    <subcellularLocation>
        <location evidence="8">Peroxisome membrane</location>
    </subcellularLocation>
</comment>
<keyword evidence="2" id="KW-0813">Transport</keyword>
<evidence type="ECO:0000256" key="4">
    <source>
        <dbReference type="ARBA" id="ARBA00023010"/>
    </source>
</evidence>
<dbReference type="AlphaFoldDB" id="A0A061RIQ3"/>
<evidence type="ECO:0000256" key="7">
    <source>
        <dbReference type="ARBA" id="ARBA00029693"/>
    </source>
</evidence>
<dbReference type="PANTHER" id="PTHR19332:SF1">
    <property type="entry name" value="PEROXISOMAL MEMBRANE PROTEIN PEX13"/>
    <property type="match status" value="1"/>
</dbReference>
<feature type="region of interest" description="Disordered" evidence="9">
    <location>
        <begin position="29"/>
        <end position="64"/>
    </location>
</feature>
<evidence type="ECO:0000256" key="6">
    <source>
        <dbReference type="ARBA" id="ARBA00023140"/>
    </source>
</evidence>
<gene>
    <name evidence="10" type="primary">PEX13</name>
    <name evidence="10" type="ORF">TSPGSL018_30365</name>
</gene>
<sequence>MSRPPKPWERNAPSETTDSGAAIDSLIQTAGSSNTAGAVVPTASPAPVARPGMRPWERPGGFPSPSGMPYGSPYTGYGAYGQSPLGSFGGPYGGSWYGAGSSQWGSAYGRPNMFGYGGMPAGLPGGTYGGIFGSAGPAPGDPRDGPPSAWHKMLNAVHGVMHVFGRLTFLLDENAHALHFFINALLQLLDRFGSLYGEIARFVLRLLGYRRGKP</sequence>
<evidence type="ECO:0000256" key="1">
    <source>
        <dbReference type="ARBA" id="ARBA00006033"/>
    </source>
</evidence>
<dbReference type="EMBL" id="GBEZ01013113">
    <property type="protein sequence ID" value="JAC72842.1"/>
    <property type="molecule type" value="Transcribed_RNA"/>
</dbReference>
<organism evidence="10">
    <name type="scientific">Tetraselmis sp. GSL018</name>
    <dbReference type="NCBI Taxonomy" id="582737"/>
    <lineage>
        <taxon>Eukaryota</taxon>
        <taxon>Viridiplantae</taxon>
        <taxon>Chlorophyta</taxon>
        <taxon>core chlorophytes</taxon>
        <taxon>Chlorodendrophyceae</taxon>
        <taxon>Chlorodendrales</taxon>
        <taxon>Chlorodendraceae</taxon>
        <taxon>Tetraselmis</taxon>
    </lineage>
</organism>
<evidence type="ECO:0000256" key="9">
    <source>
        <dbReference type="SAM" id="MobiDB-lite"/>
    </source>
</evidence>
<dbReference type="GO" id="GO:0005778">
    <property type="term" value="C:peroxisomal membrane"/>
    <property type="evidence" value="ECO:0007669"/>
    <property type="project" value="UniProtKB-SubCell"/>
</dbReference>
<evidence type="ECO:0000313" key="10">
    <source>
        <dbReference type="EMBL" id="JAC72842.1"/>
    </source>
</evidence>
<accession>A0A061RIQ3</accession>
<protein>
    <recommendedName>
        <fullName evidence="7">Peroxin-13</fullName>
    </recommendedName>
</protein>
<keyword evidence="4" id="KW-0811">Translocation</keyword>
<feature type="compositionally biased region" description="Low complexity" evidence="9">
    <location>
        <begin position="36"/>
        <end position="49"/>
    </location>
</feature>
<evidence type="ECO:0000256" key="2">
    <source>
        <dbReference type="ARBA" id="ARBA00022448"/>
    </source>
</evidence>
<evidence type="ECO:0000256" key="5">
    <source>
        <dbReference type="ARBA" id="ARBA00023136"/>
    </source>
</evidence>
<evidence type="ECO:0000256" key="8">
    <source>
        <dbReference type="ARBA" id="ARBA00046271"/>
    </source>
</evidence>
<keyword evidence="5" id="KW-0472">Membrane</keyword>
<evidence type="ECO:0000256" key="3">
    <source>
        <dbReference type="ARBA" id="ARBA00022927"/>
    </source>
</evidence>
<keyword evidence="6" id="KW-0576">Peroxisome</keyword>
<keyword evidence="3" id="KW-0653">Protein transport</keyword>
<reference evidence="10" key="1">
    <citation type="submission" date="2014-05" db="EMBL/GenBank/DDBJ databases">
        <title>The transcriptome of the halophilic microalga Tetraselmis sp. GSL018 isolated from the Great Salt Lake, Utah.</title>
        <authorList>
            <person name="Jinkerson R.E."/>
            <person name="D'Adamo S."/>
            <person name="Posewitz M.C."/>
        </authorList>
    </citation>
    <scope>NUCLEOTIDE SEQUENCE</scope>
    <source>
        <strain evidence="10">GSL018</strain>
    </source>
</reference>
<dbReference type="GO" id="GO:0016560">
    <property type="term" value="P:protein import into peroxisome matrix, docking"/>
    <property type="evidence" value="ECO:0007669"/>
    <property type="project" value="InterPro"/>
</dbReference>
<comment type="similarity">
    <text evidence="1">Belongs to the peroxin-13 family.</text>
</comment>
<feature type="non-terminal residue" evidence="10">
    <location>
        <position position="214"/>
    </location>
</feature>
<name>A0A061RIQ3_9CHLO</name>
<dbReference type="GO" id="GO:1990429">
    <property type="term" value="C:peroxisomal importomer complex"/>
    <property type="evidence" value="ECO:0007669"/>
    <property type="project" value="TreeGrafter"/>
</dbReference>
<feature type="region of interest" description="Disordered" evidence="9">
    <location>
        <begin position="1"/>
        <end position="20"/>
    </location>
</feature>
<dbReference type="PANTHER" id="PTHR19332">
    <property type="entry name" value="PEROXISOMAL MEMBRANE PROTEIN PEX13"/>
    <property type="match status" value="1"/>
</dbReference>
<dbReference type="InterPro" id="IPR035463">
    <property type="entry name" value="Pex13"/>
</dbReference>
<proteinExistence type="inferred from homology"/>